<reference evidence="1 2" key="1">
    <citation type="submission" date="2018-08" db="EMBL/GenBank/DDBJ databases">
        <title>A genome reference for cultivated species of the human gut microbiota.</title>
        <authorList>
            <person name="Zou Y."/>
            <person name="Xue W."/>
            <person name="Luo G."/>
        </authorList>
    </citation>
    <scope>NUCLEOTIDE SEQUENCE [LARGE SCALE GENOMIC DNA]</scope>
    <source>
        <strain evidence="1 2">AF14-26</strain>
    </source>
</reference>
<evidence type="ECO:0000313" key="1">
    <source>
        <dbReference type="EMBL" id="RGV47296.1"/>
    </source>
</evidence>
<comment type="caution">
    <text evidence="1">The sequence shown here is derived from an EMBL/GenBank/DDBJ whole genome shotgun (WGS) entry which is preliminary data.</text>
</comment>
<dbReference type="AlphaFoldDB" id="A0A412XQ74"/>
<sequence length="60" mass="7174">MNKLAFLFLMQKGDTQTVVKDQAVLLRFRVELKYIPHPILLMDIHYQISLLTRHNLFFTI</sequence>
<evidence type="ECO:0000313" key="2">
    <source>
        <dbReference type="Proteomes" id="UP000286270"/>
    </source>
</evidence>
<organism evidence="1 2">
    <name type="scientific">Bacteroides fragilis</name>
    <dbReference type="NCBI Taxonomy" id="817"/>
    <lineage>
        <taxon>Bacteria</taxon>
        <taxon>Pseudomonadati</taxon>
        <taxon>Bacteroidota</taxon>
        <taxon>Bacteroidia</taxon>
        <taxon>Bacteroidales</taxon>
        <taxon>Bacteroidaceae</taxon>
        <taxon>Bacteroides</taxon>
    </lineage>
</organism>
<accession>A0A412XQ74</accession>
<name>A0A412XQ74_BACFG</name>
<gene>
    <name evidence="1" type="ORF">DWW08_23000</name>
</gene>
<protein>
    <submittedName>
        <fullName evidence="1">Uncharacterized protein</fullName>
    </submittedName>
</protein>
<proteinExistence type="predicted"/>
<dbReference type="EMBL" id="QRZH01000036">
    <property type="protein sequence ID" value="RGV47296.1"/>
    <property type="molecule type" value="Genomic_DNA"/>
</dbReference>
<dbReference type="Proteomes" id="UP000286270">
    <property type="component" value="Unassembled WGS sequence"/>
</dbReference>